<sequence>MCHRACHLLGASRPCDEPEPIPCLRGPLGRYPHERTGQVYESEVATDVTSDRDADSDGPPRAWIIAALALAVAAIAVVLVVAANHQAPEKPVAIAAVPAPQATSAACHDLLAELPQRLGDYRRAAVAEPTPEGATAWRAGPQSTPVILRCGLARPAEFVVGAPIQIVDQVQWFQVTEDPGSAGSRPADAGRSTWYTVDRPVYVALTLPPGSGPTPIQELSAVIDHVMAAVPINPAQVG</sequence>
<evidence type="ECO:0000313" key="2">
    <source>
        <dbReference type="EMBL" id="QUR66872.1"/>
    </source>
</evidence>
<accession>A0A975JWA4</accession>
<keyword evidence="1" id="KW-0472">Membrane</keyword>
<gene>
    <name evidence="2" type="ORF">F6B93_07015</name>
</gene>
<protein>
    <submittedName>
        <fullName evidence="2">DUF3515 family protein</fullName>
    </submittedName>
</protein>
<keyword evidence="3" id="KW-1185">Reference proteome</keyword>
<keyword evidence="1" id="KW-1133">Transmembrane helix</keyword>
<name>A0A975JWA4_9MYCO</name>
<dbReference type="KEGG" id="mspg:F6B93_07015"/>
<feature type="transmembrane region" description="Helical" evidence="1">
    <location>
        <begin position="62"/>
        <end position="83"/>
    </location>
</feature>
<dbReference type="Pfam" id="PF12028">
    <property type="entry name" value="DUF3515"/>
    <property type="match status" value="1"/>
</dbReference>
<dbReference type="Proteomes" id="UP000682202">
    <property type="component" value="Chromosome"/>
</dbReference>
<dbReference type="InterPro" id="IPR021903">
    <property type="entry name" value="DUF3515"/>
</dbReference>
<dbReference type="EMBL" id="CP046600">
    <property type="protein sequence ID" value="QUR66872.1"/>
    <property type="molecule type" value="Genomic_DNA"/>
</dbReference>
<proteinExistence type="predicted"/>
<evidence type="ECO:0000313" key="3">
    <source>
        <dbReference type="Proteomes" id="UP000682202"/>
    </source>
</evidence>
<organism evidence="2 3">
    <name type="scientific">Mycobacterium spongiae</name>
    <dbReference type="NCBI Taxonomy" id="886343"/>
    <lineage>
        <taxon>Bacteria</taxon>
        <taxon>Bacillati</taxon>
        <taxon>Actinomycetota</taxon>
        <taxon>Actinomycetes</taxon>
        <taxon>Mycobacteriales</taxon>
        <taxon>Mycobacteriaceae</taxon>
        <taxon>Mycobacterium</taxon>
    </lineage>
</organism>
<reference evidence="2" key="1">
    <citation type="submission" date="2019-12" db="EMBL/GenBank/DDBJ databases">
        <title>Mycobacterium spongiae sp. nov.</title>
        <authorList>
            <person name="Stinear T."/>
        </authorList>
    </citation>
    <scope>NUCLEOTIDE SEQUENCE</scope>
    <source>
        <strain evidence="2">FSD4b-SM</strain>
    </source>
</reference>
<evidence type="ECO:0000256" key="1">
    <source>
        <dbReference type="SAM" id="Phobius"/>
    </source>
</evidence>
<dbReference type="AlphaFoldDB" id="A0A975JWA4"/>
<keyword evidence="1" id="KW-0812">Transmembrane</keyword>